<dbReference type="GO" id="GO:0008270">
    <property type="term" value="F:zinc ion binding"/>
    <property type="evidence" value="ECO:0007669"/>
    <property type="project" value="InterPro"/>
</dbReference>
<comment type="caution">
    <text evidence="2">The sequence shown here is derived from an EMBL/GenBank/DDBJ whole genome shotgun (WGS) entry which is preliminary data.</text>
</comment>
<dbReference type="AlphaFoldDB" id="A0AA37THW8"/>
<sequence length="151" mass="16178">MTDNTSCSLQSPTGMAVEIVFAYVCHNPIPASELPALIVAVHEAIVATSTGATRDSTAEAEVQRPTPHQVRKSVQDDGIVSFVDGKTYKTLKRHLTAHGLTPETYRERYGLPADYPMVAQSYAARRAEIAKATRLGVPGAQGIQRRTGTGG</sequence>
<evidence type="ECO:0000313" key="3">
    <source>
        <dbReference type="Proteomes" id="UP001157440"/>
    </source>
</evidence>
<dbReference type="Pfam" id="PF05443">
    <property type="entry name" value="ROS_MUCR"/>
    <property type="match status" value="1"/>
</dbReference>
<dbReference type="GO" id="GO:0006355">
    <property type="term" value="P:regulation of DNA-templated transcription"/>
    <property type="evidence" value="ECO:0007669"/>
    <property type="project" value="InterPro"/>
</dbReference>
<organism evidence="2 3">
    <name type="scientific">Methylobacterium tardum</name>
    <dbReference type="NCBI Taxonomy" id="374432"/>
    <lineage>
        <taxon>Bacteria</taxon>
        <taxon>Pseudomonadati</taxon>
        <taxon>Pseudomonadota</taxon>
        <taxon>Alphaproteobacteria</taxon>
        <taxon>Hyphomicrobiales</taxon>
        <taxon>Methylobacteriaceae</taxon>
        <taxon>Methylobacterium</taxon>
    </lineage>
</organism>
<dbReference type="Proteomes" id="UP001157440">
    <property type="component" value="Unassembled WGS sequence"/>
</dbReference>
<dbReference type="Gene3D" id="1.10.10.1550">
    <property type="entry name" value="ROS/MUCR transcriptional regulator protein"/>
    <property type="match status" value="1"/>
</dbReference>
<dbReference type="EMBL" id="BSPL01000019">
    <property type="protein sequence ID" value="GLS72045.1"/>
    <property type="molecule type" value="Genomic_DNA"/>
</dbReference>
<protein>
    <submittedName>
        <fullName evidence="2">Transcriptional regulator</fullName>
    </submittedName>
</protein>
<dbReference type="InterPro" id="IPR041920">
    <property type="entry name" value="ROS/MUCR_sf"/>
</dbReference>
<comment type="similarity">
    <text evidence="1">Belongs to the ros/MucR family.</text>
</comment>
<reference evidence="3" key="1">
    <citation type="journal article" date="2019" name="Int. J. Syst. Evol. Microbiol.">
        <title>The Global Catalogue of Microorganisms (GCM) 10K type strain sequencing project: providing services to taxonomists for standard genome sequencing and annotation.</title>
        <authorList>
            <consortium name="The Broad Institute Genomics Platform"/>
            <consortium name="The Broad Institute Genome Sequencing Center for Infectious Disease"/>
            <person name="Wu L."/>
            <person name="Ma J."/>
        </authorList>
    </citation>
    <scope>NUCLEOTIDE SEQUENCE [LARGE SCALE GENOMIC DNA]</scope>
    <source>
        <strain evidence="3">NBRC 103632</strain>
    </source>
</reference>
<keyword evidence="3" id="KW-1185">Reference proteome</keyword>
<accession>A0AA37THW8</accession>
<proteinExistence type="inferred from homology"/>
<evidence type="ECO:0000313" key="2">
    <source>
        <dbReference type="EMBL" id="GLS72045.1"/>
    </source>
</evidence>
<dbReference type="GO" id="GO:0003677">
    <property type="term" value="F:DNA binding"/>
    <property type="evidence" value="ECO:0007669"/>
    <property type="project" value="InterPro"/>
</dbReference>
<evidence type="ECO:0000256" key="1">
    <source>
        <dbReference type="ARBA" id="ARBA00007031"/>
    </source>
</evidence>
<name>A0AA37THW8_9HYPH</name>
<gene>
    <name evidence="2" type="ORF">GCM10007890_40580</name>
</gene>
<dbReference type="InterPro" id="IPR008807">
    <property type="entry name" value="ROS_MUCR"/>
</dbReference>